<organism evidence="1 2">
    <name type="scientific">Parelaphostrongylus tenuis</name>
    <name type="common">Meningeal worm</name>
    <dbReference type="NCBI Taxonomy" id="148309"/>
    <lineage>
        <taxon>Eukaryota</taxon>
        <taxon>Metazoa</taxon>
        <taxon>Ecdysozoa</taxon>
        <taxon>Nematoda</taxon>
        <taxon>Chromadorea</taxon>
        <taxon>Rhabditida</taxon>
        <taxon>Rhabditina</taxon>
        <taxon>Rhabditomorpha</taxon>
        <taxon>Strongyloidea</taxon>
        <taxon>Metastrongylidae</taxon>
        <taxon>Parelaphostrongylus</taxon>
    </lineage>
</organism>
<evidence type="ECO:0000313" key="1">
    <source>
        <dbReference type="EMBL" id="KAJ1346181.1"/>
    </source>
</evidence>
<dbReference type="Proteomes" id="UP001196413">
    <property type="component" value="Unassembled WGS sequence"/>
</dbReference>
<dbReference type="EMBL" id="JAHQIW010000121">
    <property type="protein sequence ID" value="KAJ1346181.1"/>
    <property type="molecule type" value="Genomic_DNA"/>
</dbReference>
<proteinExistence type="predicted"/>
<reference evidence="1" key="1">
    <citation type="submission" date="2021-06" db="EMBL/GenBank/DDBJ databases">
        <title>Parelaphostrongylus tenuis whole genome reference sequence.</title>
        <authorList>
            <person name="Garwood T.J."/>
            <person name="Larsen P.A."/>
            <person name="Fountain-Jones N.M."/>
            <person name="Garbe J.R."/>
            <person name="Macchietto M.G."/>
            <person name="Kania S.A."/>
            <person name="Gerhold R.W."/>
            <person name="Richards J.E."/>
            <person name="Wolf T.M."/>
        </authorList>
    </citation>
    <scope>NUCLEOTIDE SEQUENCE</scope>
    <source>
        <strain evidence="1">MNPRO001-30</strain>
        <tissue evidence="1">Meninges</tissue>
    </source>
</reference>
<protein>
    <submittedName>
        <fullName evidence="1">Uncharacterized protein</fullName>
    </submittedName>
</protein>
<name>A0AAD5QGH0_PARTN</name>
<accession>A0AAD5QGH0</accession>
<gene>
    <name evidence="1" type="ORF">KIN20_000907</name>
</gene>
<keyword evidence="2" id="KW-1185">Reference proteome</keyword>
<evidence type="ECO:0000313" key="2">
    <source>
        <dbReference type="Proteomes" id="UP001196413"/>
    </source>
</evidence>
<comment type="caution">
    <text evidence="1">The sequence shown here is derived from an EMBL/GenBank/DDBJ whole genome shotgun (WGS) entry which is preliminary data.</text>
</comment>
<sequence>MGRLQSKKKMKRSTMYASSRAITYTMGERVLKKHISCTLSCRCFAGYGMTFASSTMFESSHHHVRLSREEEMSRICDGVRPTDKDK</sequence>
<dbReference type="AlphaFoldDB" id="A0AAD5QGH0"/>